<dbReference type="SUPFAM" id="SSF56959">
    <property type="entry name" value="Leukocidin-like"/>
    <property type="match status" value="1"/>
</dbReference>
<keyword evidence="2" id="KW-0732">Signal</keyword>
<dbReference type="Proteomes" id="UP000192801">
    <property type="component" value="Unassembled WGS sequence"/>
</dbReference>
<accession>A0A1X0DN18</accession>
<dbReference type="InterPro" id="IPR036435">
    <property type="entry name" value="Leukocidin/porin_MspA_sf"/>
</dbReference>
<reference evidence="3 4" key="1">
    <citation type="submission" date="2016-12" db="EMBL/GenBank/DDBJ databases">
        <title>The new phylogeny of genus Mycobacterium.</title>
        <authorList>
            <person name="Tortoli E."/>
            <person name="Trovato A."/>
            <person name="Cirillo D.M."/>
        </authorList>
    </citation>
    <scope>NUCLEOTIDE SEQUENCE [LARGE SCALE GENOMIC DNA]</scope>
    <source>
        <strain evidence="3 4">DSM 45130</strain>
    </source>
</reference>
<proteinExistence type="predicted"/>
<feature type="compositionally biased region" description="Low complexity" evidence="1">
    <location>
        <begin position="36"/>
        <end position="47"/>
    </location>
</feature>
<evidence type="ECO:0000256" key="1">
    <source>
        <dbReference type="SAM" id="MobiDB-lite"/>
    </source>
</evidence>
<feature type="region of interest" description="Disordered" evidence="1">
    <location>
        <begin position="36"/>
        <end position="70"/>
    </location>
</feature>
<comment type="caution">
    <text evidence="3">The sequence shown here is derived from an EMBL/GenBank/DDBJ whole genome shotgun (WGS) entry which is preliminary data.</text>
</comment>
<keyword evidence="4" id="KW-1185">Reference proteome</keyword>
<dbReference type="Pfam" id="PF09203">
    <property type="entry name" value="MspA"/>
    <property type="match status" value="1"/>
</dbReference>
<dbReference type="RefSeq" id="WP_083029111.1">
    <property type="nucleotide sequence ID" value="NZ_AP022618.1"/>
</dbReference>
<evidence type="ECO:0000256" key="2">
    <source>
        <dbReference type="SAM" id="SignalP"/>
    </source>
</evidence>
<sequence>MRVRLPAVLGAWVLALGSAVPAGADPVVAEEMHVDPAALPGRPGPAAMLDPTDPMAPAPDGTVVSAPPVTSVSPDGWTLTVGAKDETLRPVAPLTTALSSRDYEVGGVFNGSVSGPDEGESPRGVLEVGYQIGCGVDMSTSQGVTLSGSVGVTPAIGVLGLDDGTGTVADGILPQLATPVVGGIAIGMKPGIVHMVPVSKKEYRGADPWVSVNGFRVKIDGCVGESFIRSYAVLTRSTEVSDSIQAYYGTTKKV</sequence>
<dbReference type="OrthoDB" id="4748350at2"/>
<evidence type="ECO:0000313" key="4">
    <source>
        <dbReference type="Proteomes" id="UP000192801"/>
    </source>
</evidence>
<feature type="chain" id="PRO_5044244446" evidence="2">
    <location>
        <begin position="25"/>
        <end position="254"/>
    </location>
</feature>
<dbReference type="Gene3D" id="2.60.40.1650">
    <property type="entry name" value="Porin MspA (Ig-like beta-sandwich domain)"/>
    <property type="match status" value="2"/>
</dbReference>
<feature type="signal peptide" evidence="2">
    <location>
        <begin position="1"/>
        <end position="24"/>
    </location>
</feature>
<gene>
    <name evidence="3" type="ORF">BST26_01780</name>
</gene>
<dbReference type="AlphaFoldDB" id="A0A1X0DN18"/>
<protein>
    <submittedName>
        <fullName evidence="3">MspA protein</fullName>
    </submittedName>
</protein>
<name>A0A1X0DN18_9MYCO</name>
<dbReference type="EMBL" id="MVHS01000003">
    <property type="protein sequence ID" value="ORA73539.1"/>
    <property type="molecule type" value="Genomic_DNA"/>
</dbReference>
<organism evidence="3 4">
    <name type="scientific">Mycolicibacterium insubricum</name>
    <dbReference type="NCBI Taxonomy" id="444597"/>
    <lineage>
        <taxon>Bacteria</taxon>
        <taxon>Bacillati</taxon>
        <taxon>Actinomycetota</taxon>
        <taxon>Actinomycetes</taxon>
        <taxon>Mycobacteriales</taxon>
        <taxon>Mycobacteriaceae</taxon>
        <taxon>Mycolicibacterium</taxon>
    </lineage>
</organism>
<evidence type="ECO:0000313" key="3">
    <source>
        <dbReference type="EMBL" id="ORA73539.1"/>
    </source>
</evidence>
<dbReference type="InterPro" id="IPR015286">
    <property type="entry name" value="Porin_fam_mycobact-type"/>
</dbReference>